<proteinExistence type="predicted"/>
<reference evidence="3" key="1">
    <citation type="submission" date="2016-10" db="EMBL/GenBank/DDBJ databases">
        <authorList>
            <person name="Varghese N."/>
            <person name="Submissions S."/>
        </authorList>
    </citation>
    <scope>NUCLEOTIDE SEQUENCE [LARGE SCALE GENOMIC DNA]</scope>
    <source>
        <strain evidence="3">KCTC 32247</strain>
    </source>
</reference>
<feature type="signal peptide" evidence="1">
    <location>
        <begin position="1"/>
        <end position="22"/>
    </location>
</feature>
<evidence type="ECO:0000313" key="3">
    <source>
        <dbReference type="Proteomes" id="UP000243359"/>
    </source>
</evidence>
<dbReference type="Proteomes" id="UP000243359">
    <property type="component" value="Chromosome I"/>
</dbReference>
<protein>
    <submittedName>
        <fullName evidence="2">Uncharacterized protein</fullName>
    </submittedName>
</protein>
<dbReference type="OrthoDB" id="6931506at2"/>
<evidence type="ECO:0000256" key="1">
    <source>
        <dbReference type="SAM" id="SignalP"/>
    </source>
</evidence>
<sequence>MTKPFPALLGLCLLCTANAALADHDRRWWRDWGDERKEEFWDGPCRVKLESEDDEFKREIKCKGGRGAWWHGEWKDEFRDGRCRIKQDVKYDEFKEEVKCD</sequence>
<dbReference type="EMBL" id="LT629751">
    <property type="protein sequence ID" value="SDR79653.1"/>
    <property type="molecule type" value="Genomic_DNA"/>
</dbReference>
<name>A0A1H1LYP4_9PSED</name>
<dbReference type="RefSeq" id="WP_090347317.1">
    <property type="nucleotide sequence ID" value="NZ_LT629751.1"/>
</dbReference>
<keyword evidence="3" id="KW-1185">Reference proteome</keyword>
<dbReference type="STRING" id="1392877.SAMN05216221_0345"/>
<dbReference type="AlphaFoldDB" id="A0A1H1LYP4"/>
<keyword evidence="1" id="KW-0732">Signal</keyword>
<feature type="chain" id="PRO_5009253951" evidence="1">
    <location>
        <begin position="23"/>
        <end position="101"/>
    </location>
</feature>
<accession>A0A1H1LYP4</accession>
<evidence type="ECO:0000313" key="2">
    <source>
        <dbReference type="EMBL" id="SDR79653.1"/>
    </source>
</evidence>
<organism evidence="2 3">
    <name type="scientific">Pseudomonas oryzae</name>
    <dbReference type="NCBI Taxonomy" id="1392877"/>
    <lineage>
        <taxon>Bacteria</taxon>
        <taxon>Pseudomonadati</taxon>
        <taxon>Pseudomonadota</taxon>
        <taxon>Gammaproteobacteria</taxon>
        <taxon>Pseudomonadales</taxon>
        <taxon>Pseudomonadaceae</taxon>
        <taxon>Pseudomonas</taxon>
    </lineage>
</organism>
<gene>
    <name evidence="2" type="ORF">SAMN05216221_0345</name>
</gene>